<dbReference type="Proteomes" id="UP000324222">
    <property type="component" value="Unassembled WGS sequence"/>
</dbReference>
<dbReference type="EMBL" id="VSRR010061565">
    <property type="protein sequence ID" value="MPC83114.1"/>
    <property type="molecule type" value="Genomic_DNA"/>
</dbReference>
<sequence>MSQETSRLTGEEEHSRGCCGYYSCLGWFLSLFRRKRRGRRYKHKDSEQSSTVLVSNAELVEINNEENENVMTVAENNEAKIIEEENGDWAAAEDVGEARQPELEDAEMALEEQEPKVIKTWAEEVDEAEEKGLDMFAPQTSCLLHTATVHCETKASPENEAATDIKMSATQRRRASQKALAAVRKAAAQSVSASLENEAPAAAAAETTPEYSTPIWPDVGAHGSGDGGAIVPAVPAVEATHHGTSATRRRRARRKALTAREMIERGMAHQYYR</sequence>
<proteinExistence type="predicted"/>
<accession>A0A5B7ISF9</accession>
<comment type="caution">
    <text evidence="1">The sequence shown here is derived from an EMBL/GenBank/DDBJ whole genome shotgun (WGS) entry which is preliminary data.</text>
</comment>
<dbReference type="AlphaFoldDB" id="A0A5B7ISF9"/>
<gene>
    <name evidence="1" type="ORF">E2C01_077806</name>
</gene>
<name>A0A5B7ISF9_PORTR</name>
<organism evidence="1 2">
    <name type="scientific">Portunus trituberculatus</name>
    <name type="common">Swimming crab</name>
    <name type="synonym">Neptunus trituberculatus</name>
    <dbReference type="NCBI Taxonomy" id="210409"/>
    <lineage>
        <taxon>Eukaryota</taxon>
        <taxon>Metazoa</taxon>
        <taxon>Ecdysozoa</taxon>
        <taxon>Arthropoda</taxon>
        <taxon>Crustacea</taxon>
        <taxon>Multicrustacea</taxon>
        <taxon>Malacostraca</taxon>
        <taxon>Eumalacostraca</taxon>
        <taxon>Eucarida</taxon>
        <taxon>Decapoda</taxon>
        <taxon>Pleocyemata</taxon>
        <taxon>Brachyura</taxon>
        <taxon>Eubrachyura</taxon>
        <taxon>Portunoidea</taxon>
        <taxon>Portunidae</taxon>
        <taxon>Portuninae</taxon>
        <taxon>Portunus</taxon>
    </lineage>
</organism>
<reference evidence="1 2" key="1">
    <citation type="submission" date="2019-05" db="EMBL/GenBank/DDBJ databases">
        <title>Another draft genome of Portunus trituberculatus and its Hox gene families provides insights of decapod evolution.</title>
        <authorList>
            <person name="Jeong J.-H."/>
            <person name="Song I."/>
            <person name="Kim S."/>
            <person name="Choi T."/>
            <person name="Kim D."/>
            <person name="Ryu S."/>
            <person name="Kim W."/>
        </authorList>
    </citation>
    <scope>NUCLEOTIDE SEQUENCE [LARGE SCALE GENOMIC DNA]</scope>
    <source>
        <tissue evidence="1">Muscle</tissue>
    </source>
</reference>
<evidence type="ECO:0000313" key="2">
    <source>
        <dbReference type="Proteomes" id="UP000324222"/>
    </source>
</evidence>
<evidence type="ECO:0000313" key="1">
    <source>
        <dbReference type="EMBL" id="MPC83114.1"/>
    </source>
</evidence>
<keyword evidence="2" id="KW-1185">Reference proteome</keyword>
<protein>
    <submittedName>
        <fullName evidence="1">Uncharacterized protein</fullName>
    </submittedName>
</protein>